<keyword evidence="14" id="KW-1185">Reference proteome</keyword>
<dbReference type="InterPro" id="IPR041978">
    <property type="entry name" value="KOW_Spt5_5"/>
</dbReference>
<feature type="region of interest" description="Disordered" evidence="10">
    <location>
        <begin position="580"/>
        <end position="601"/>
    </location>
</feature>
<organism evidence="13 14">
    <name type="scientific">Panicum miliaceum</name>
    <name type="common">Proso millet</name>
    <name type="synonym">Broomcorn millet</name>
    <dbReference type="NCBI Taxonomy" id="4540"/>
    <lineage>
        <taxon>Eukaryota</taxon>
        <taxon>Viridiplantae</taxon>
        <taxon>Streptophyta</taxon>
        <taxon>Embryophyta</taxon>
        <taxon>Tracheophyta</taxon>
        <taxon>Spermatophyta</taxon>
        <taxon>Magnoliopsida</taxon>
        <taxon>Liliopsida</taxon>
        <taxon>Poales</taxon>
        <taxon>Poaceae</taxon>
        <taxon>PACMAD clade</taxon>
        <taxon>Panicoideae</taxon>
        <taxon>Panicodae</taxon>
        <taxon>Paniceae</taxon>
        <taxon>Panicinae</taxon>
        <taxon>Panicum</taxon>
        <taxon>Panicum sect. Panicum</taxon>
    </lineage>
</organism>
<dbReference type="Gene3D" id="3.30.70.940">
    <property type="entry name" value="NusG, N-terminal domain"/>
    <property type="match status" value="1"/>
</dbReference>
<feature type="region of interest" description="Disordered" evidence="10">
    <location>
        <begin position="497"/>
        <end position="516"/>
    </location>
</feature>
<dbReference type="InterPro" id="IPR005100">
    <property type="entry name" value="NGN-domain"/>
</dbReference>
<dbReference type="FunFam" id="2.30.30.30:FF:000028">
    <property type="entry name" value="Transcription elongation factor SPT5"/>
    <property type="match status" value="1"/>
</dbReference>
<evidence type="ECO:0000256" key="1">
    <source>
        <dbReference type="ARBA" id="ARBA00004123"/>
    </source>
</evidence>
<dbReference type="InterPro" id="IPR014722">
    <property type="entry name" value="Rib_uL2_dom2"/>
</dbReference>
<dbReference type="InterPro" id="IPR005824">
    <property type="entry name" value="KOW"/>
</dbReference>
<evidence type="ECO:0000256" key="10">
    <source>
        <dbReference type="SAM" id="MobiDB-lite"/>
    </source>
</evidence>
<protein>
    <recommendedName>
        <fullName evidence="15">Transcription elongation factor SPT5</fullName>
    </recommendedName>
</protein>
<dbReference type="InterPro" id="IPR041976">
    <property type="entry name" value="KOW_Spt5_3"/>
</dbReference>
<dbReference type="InterPro" id="IPR041975">
    <property type="entry name" value="KOW_Spt5_2"/>
</dbReference>
<dbReference type="Proteomes" id="UP000275267">
    <property type="component" value="Unassembled WGS sequence"/>
</dbReference>
<sequence>MAGVSERHIRGVHHVHHGICRHGQTGLDQRGGRKKPQERKRWTTDFIDDTQDDDDIRGNDVRRRPMPHSSSMMEDEEDLQEYLRHLRERSGCGTTSHSDYDKEVTEVEQQALLPSVKDPKLWMIGHERETAVCLMQKFIDQSDLQIKTVVALEHLKNFIYIEVEKETHVKEACKGLRNIIASAKIVLVPIREMADVLSVKSKSVDLSRDSWVQMKLGVYKGDLAKVVNVDNVRQRVTVKLIPRIDLQVLANKLDGNEVAKKKSFVTPLRFFSVDEAREMHIRVDRRRNRDSDRKKGHFMKVDAVIVIKGDLRNLKGSVEKVEDGTVHIQPKLPGLPRALAFSEKDLCKYFNPGDHVKVVSGVQEGATGMVVKVEAHVLIILSDTTKEHIRVFADHVVESSEVTTGITRIGDYELHDLVLLKKSRVLCNIYTEAYFLSMIATILNIQDLSVQNHNLVSLLEGQRAATVGMYMPAMDTADPNFRAFSYLARISQSPGRLPPRAGGRFGGRGGGGRGHDALVNRSIKIKSGPYKGYRGRVKEVTGALVRIELDSLMKIVTFKREDIGDTTAVATPFRETRYSRGVETPVHPSQTPLHPIQTPMRDPGATPIRDGMRTPMPNQAWVPMSPPSLELHKLDRMKLPLLDQGGQPMTPVDAGMDSMSPVIGGEAEGNWLLPDVLVSVSRGGDEVTDGVVKEVLPDGSCRVALGSQGNGDELIATANELEVIRPKKNEKLKIMNGSMRGVTGNLIGVDGSDGIVRVEGSLDVKIVDMVILGKVAA</sequence>
<dbReference type="SUPFAM" id="SSF50104">
    <property type="entry name" value="Translation proteins SH3-like domain"/>
    <property type="match status" value="1"/>
</dbReference>
<reference evidence="14" key="1">
    <citation type="journal article" date="2019" name="Nat. Commun.">
        <title>The genome of broomcorn millet.</title>
        <authorList>
            <person name="Zou C."/>
            <person name="Miki D."/>
            <person name="Li D."/>
            <person name="Tang Q."/>
            <person name="Xiao L."/>
            <person name="Rajput S."/>
            <person name="Deng P."/>
            <person name="Jia W."/>
            <person name="Huang R."/>
            <person name="Zhang M."/>
            <person name="Sun Y."/>
            <person name="Hu J."/>
            <person name="Fu X."/>
            <person name="Schnable P.S."/>
            <person name="Li F."/>
            <person name="Zhang H."/>
            <person name="Feng B."/>
            <person name="Zhu X."/>
            <person name="Liu R."/>
            <person name="Schnable J.C."/>
            <person name="Zhu J.-K."/>
            <person name="Zhang H."/>
        </authorList>
    </citation>
    <scope>NUCLEOTIDE SEQUENCE [LARGE SCALE GENOMIC DNA]</scope>
</reference>
<dbReference type="PANTHER" id="PTHR11125:SF18">
    <property type="entry name" value="TRANSCRIPTION ELONGATION FACTOR SPT5"/>
    <property type="match status" value="1"/>
</dbReference>
<evidence type="ECO:0000313" key="13">
    <source>
        <dbReference type="EMBL" id="RLM78123.1"/>
    </source>
</evidence>
<feature type="region of interest" description="Disordered" evidence="10">
    <location>
        <begin position="21"/>
        <end position="75"/>
    </location>
</feature>
<feature type="domain" description="KOW" evidence="12">
    <location>
        <begin position="349"/>
        <end position="376"/>
    </location>
</feature>
<dbReference type="EMBL" id="PQIB02000012">
    <property type="protein sequence ID" value="RLM78123.1"/>
    <property type="molecule type" value="Genomic_DNA"/>
</dbReference>
<keyword evidence="6" id="KW-0010">Activator</keyword>
<dbReference type="GO" id="GO:0006368">
    <property type="term" value="P:transcription elongation by RNA polymerase II"/>
    <property type="evidence" value="ECO:0007669"/>
    <property type="project" value="TreeGrafter"/>
</dbReference>
<dbReference type="STRING" id="4540.A0A3L6QBN8"/>
<proteinExistence type="inferred from homology"/>
<keyword evidence="4" id="KW-0677">Repeat</keyword>
<evidence type="ECO:0008006" key="15">
    <source>
        <dbReference type="Google" id="ProtNLM"/>
    </source>
</evidence>
<feature type="domain" description="KOW" evidence="12">
    <location>
        <begin position="516"/>
        <end position="543"/>
    </location>
</feature>
<dbReference type="InterPro" id="IPR039385">
    <property type="entry name" value="NGN_Euk"/>
</dbReference>
<dbReference type="GO" id="GO:0032784">
    <property type="term" value="P:regulation of DNA-templated transcription elongation"/>
    <property type="evidence" value="ECO:0007669"/>
    <property type="project" value="InterPro"/>
</dbReference>
<dbReference type="Pfam" id="PF23038">
    <property type="entry name" value="KOW6_SPT51-2"/>
    <property type="match status" value="1"/>
</dbReference>
<feature type="compositionally biased region" description="Acidic residues" evidence="10">
    <location>
        <begin position="46"/>
        <end position="55"/>
    </location>
</feature>
<evidence type="ECO:0000259" key="12">
    <source>
        <dbReference type="SMART" id="SM00739"/>
    </source>
</evidence>
<dbReference type="InterPro" id="IPR057935">
    <property type="entry name" value="KOW_Spt5_6_plant"/>
</dbReference>
<dbReference type="PANTHER" id="PTHR11125">
    <property type="entry name" value="SUPPRESSOR OF TY 5"/>
    <property type="match status" value="1"/>
</dbReference>
<evidence type="ECO:0000256" key="6">
    <source>
        <dbReference type="ARBA" id="ARBA00023159"/>
    </source>
</evidence>
<dbReference type="AlphaFoldDB" id="A0A3L6QBN8"/>
<evidence type="ECO:0000256" key="9">
    <source>
        <dbReference type="ARBA" id="ARBA00056652"/>
    </source>
</evidence>
<dbReference type="InterPro" id="IPR036735">
    <property type="entry name" value="NGN_dom_sf"/>
</dbReference>
<dbReference type="CDD" id="cd06086">
    <property type="entry name" value="KOW_Spt5_6"/>
    <property type="match status" value="1"/>
</dbReference>
<dbReference type="InterPro" id="IPR006645">
    <property type="entry name" value="NGN-like_dom"/>
</dbReference>
<keyword evidence="7" id="KW-0804">Transcription</keyword>
<dbReference type="InterPro" id="IPR039659">
    <property type="entry name" value="SPT5"/>
</dbReference>
<keyword evidence="8" id="KW-0539">Nucleus</keyword>
<dbReference type="Pfam" id="PF03439">
    <property type="entry name" value="Spt5-NGN"/>
    <property type="match status" value="1"/>
</dbReference>
<dbReference type="Pfam" id="PF23287">
    <property type="entry name" value="KOW7_SPT5"/>
    <property type="match status" value="1"/>
</dbReference>
<dbReference type="Pfam" id="PF23290">
    <property type="entry name" value="KOW5_SPT5"/>
    <property type="match status" value="1"/>
</dbReference>
<feature type="domain" description="NusG-like N-terminal" evidence="11">
    <location>
        <begin position="118"/>
        <end position="200"/>
    </location>
</feature>
<dbReference type="CDD" id="cd06081">
    <property type="entry name" value="KOW_Spt5_1"/>
    <property type="match status" value="1"/>
</dbReference>
<dbReference type="Gene3D" id="2.30.30.30">
    <property type="match status" value="4"/>
</dbReference>
<dbReference type="InterPro" id="IPR008991">
    <property type="entry name" value="Translation_prot_SH3-like_sf"/>
</dbReference>
<comment type="caution">
    <text evidence="13">The sequence shown here is derived from an EMBL/GenBank/DDBJ whole genome shotgun (WGS) entry which is preliminary data.</text>
</comment>
<dbReference type="InterPro" id="IPR041973">
    <property type="entry name" value="KOW_Spt5_1"/>
</dbReference>
<dbReference type="Pfam" id="PF23284">
    <property type="entry name" value="KOW2_Spt5"/>
    <property type="match status" value="1"/>
</dbReference>
<evidence type="ECO:0000256" key="8">
    <source>
        <dbReference type="ARBA" id="ARBA00023242"/>
    </source>
</evidence>
<dbReference type="FunFam" id="2.30.30.30:FF:000043">
    <property type="entry name" value="Transcription elongation factor SPT5"/>
    <property type="match status" value="1"/>
</dbReference>
<dbReference type="CDD" id="cd06083">
    <property type="entry name" value="KOW_Spt5_3"/>
    <property type="match status" value="1"/>
</dbReference>
<evidence type="ECO:0000313" key="14">
    <source>
        <dbReference type="Proteomes" id="UP000275267"/>
    </source>
</evidence>
<dbReference type="GO" id="GO:0003729">
    <property type="term" value="F:mRNA binding"/>
    <property type="evidence" value="ECO:0007669"/>
    <property type="project" value="TreeGrafter"/>
</dbReference>
<dbReference type="CDD" id="cd09888">
    <property type="entry name" value="NGN_Euk"/>
    <property type="match status" value="1"/>
</dbReference>
<dbReference type="GO" id="GO:0006357">
    <property type="term" value="P:regulation of transcription by RNA polymerase II"/>
    <property type="evidence" value="ECO:0007669"/>
    <property type="project" value="InterPro"/>
</dbReference>
<feature type="compositionally biased region" description="Gly residues" evidence="10">
    <location>
        <begin position="503"/>
        <end position="512"/>
    </location>
</feature>
<dbReference type="FunFam" id="2.30.30.30:FF:000027">
    <property type="entry name" value="Transcription elongation factor SPT5"/>
    <property type="match status" value="1"/>
</dbReference>
<comment type="similarity">
    <text evidence="2">Belongs to the SPT5 family.</text>
</comment>
<name>A0A3L6QBN8_PANMI</name>
<dbReference type="InterPro" id="IPR057934">
    <property type="entry name" value="KOW_Spt5_7"/>
</dbReference>
<evidence type="ECO:0000256" key="7">
    <source>
        <dbReference type="ARBA" id="ARBA00023163"/>
    </source>
</evidence>
<comment type="function">
    <text evidence="9">May regulate transcription elongation by RNA polymerase II. May enhance transcriptional pausing at sites proximal to the promoter, which may in turn facilitate the assembly of an elongation competent RNA polymerase II complex.</text>
</comment>
<feature type="domain" description="KOW" evidence="12">
    <location>
        <begin position="725"/>
        <end position="752"/>
    </location>
</feature>
<evidence type="ECO:0000256" key="2">
    <source>
        <dbReference type="ARBA" id="ARBA00006956"/>
    </source>
</evidence>
<dbReference type="FunFam" id="2.30.30.30:FF:000024">
    <property type="entry name" value="Transcription elongation factor SPT5"/>
    <property type="match status" value="1"/>
</dbReference>
<evidence type="ECO:0000256" key="4">
    <source>
        <dbReference type="ARBA" id="ARBA00022737"/>
    </source>
</evidence>
<dbReference type="CDD" id="cd06085">
    <property type="entry name" value="KOW_Spt5_5"/>
    <property type="match status" value="1"/>
</dbReference>
<evidence type="ECO:0000259" key="11">
    <source>
        <dbReference type="SMART" id="SM00738"/>
    </source>
</evidence>
<accession>A0A3L6QBN8</accession>
<keyword evidence="5" id="KW-0805">Transcription regulation</keyword>
<dbReference type="SMART" id="SM00739">
    <property type="entry name" value="KOW"/>
    <property type="match status" value="5"/>
</dbReference>
<keyword evidence="3" id="KW-0678">Repressor</keyword>
<feature type="domain" description="KOW" evidence="12">
    <location>
        <begin position="297"/>
        <end position="324"/>
    </location>
</feature>
<feature type="domain" description="KOW" evidence="12">
    <location>
        <begin position="205"/>
        <end position="232"/>
    </location>
</feature>
<evidence type="ECO:0000256" key="3">
    <source>
        <dbReference type="ARBA" id="ARBA00022491"/>
    </source>
</evidence>
<comment type="subcellular location">
    <subcellularLocation>
        <location evidence="1">Nucleus</location>
    </subcellularLocation>
</comment>
<dbReference type="GO" id="GO:0032044">
    <property type="term" value="C:DSIF complex"/>
    <property type="evidence" value="ECO:0007669"/>
    <property type="project" value="TreeGrafter"/>
</dbReference>
<dbReference type="SMART" id="SM00738">
    <property type="entry name" value="NGN"/>
    <property type="match status" value="1"/>
</dbReference>
<dbReference type="Pfam" id="PF23042">
    <property type="entry name" value="KOW1_SPT5"/>
    <property type="match status" value="1"/>
</dbReference>
<dbReference type="OrthoDB" id="28901at2759"/>
<evidence type="ECO:0000256" key="5">
    <source>
        <dbReference type="ARBA" id="ARBA00023015"/>
    </source>
</evidence>
<gene>
    <name evidence="13" type="ORF">C2845_PM12G28450</name>
</gene>